<evidence type="ECO:0000259" key="4">
    <source>
        <dbReference type="PROSITE" id="PS51272"/>
    </source>
</evidence>
<evidence type="ECO:0000256" key="2">
    <source>
        <dbReference type="SAM" id="MobiDB-lite"/>
    </source>
</evidence>
<reference evidence="5" key="1">
    <citation type="submission" date="2014-07" db="EMBL/GenBank/DDBJ databases">
        <title>Identification of a novel salt tolerance gene in wild soybean by whole-genome sequencing.</title>
        <authorList>
            <person name="Lam H.-M."/>
            <person name="Qi X."/>
            <person name="Li M.-W."/>
            <person name="Liu X."/>
            <person name="Xie M."/>
            <person name="Ni M."/>
            <person name="Xu X."/>
        </authorList>
    </citation>
    <scope>NUCLEOTIDE SEQUENCE [LARGE SCALE GENOMIC DNA]</scope>
    <source>
        <tissue evidence="5">Root</tissue>
    </source>
</reference>
<dbReference type="InterPro" id="IPR001119">
    <property type="entry name" value="SLH_dom"/>
</dbReference>
<keyword evidence="1" id="KW-0175">Coiled coil</keyword>
<feature type="region of interest" description="Disordered" evidence="2">
    <location>
        <begin position="42"/>
        <end position="78"/>
    </location>
</feature>
<dbReference type="AlphaFoldDB" id="A0A0B2PNQ0"/>
<keyword evidence="3" id="KW-0812">Transmembrane</keyword>
<evidence type="ECO:0000313" key="5">
    <source>
        <dbReference type="EMBL" id="KHN09329.1"/>
    </source>
</evidence>
<feature type="domain" description="SLH" evidence="4">
    <location>
        <begin position="618"/>
        <end position="686"/>
    </location>
</feature>
<dbReference type="Proteomes" id="UP000053555">
    <property type="component" value="Unassembled WGS sequence"/>
</dbReference>
<evidence type="ECO:0000256" key="1">
    <source>
        <dbReference type="SAM" id="Coils"/>
    </source>
</evidence>
<keyword evidence="3" id="KW-1133">Transmembrane helix</keyword>
<accession>A0A0B2PNQ0</accession>
<organism evidence="5">
    <name type="scientific">Glycine soja</name>
    <name type="common">Wild soybean</name>
    <dbReference type="NCBI Taxonomy" id="3848"/>
    <lineage>
        <taxon>Eukaryota</taxon>
        <taxon>Viridiplantae</taxon>
        <taxon>Streptophyta</taxon>
        <taxon>Embryophyta</taxon>
        <taxon>Tracheophyta</taxon>
        <taxon>Spermatophyta</taxon>
        <taxon>Magnoliopsida</taxon>
        <taxon>eudicotyledons</taxon>
        <taxon>Gunneridae</taxon>
        <taxon>Pentapetalae</taxon>
        <taxon>rosids</taxon>
        <taxon>fabids</taxon>
        <taxon>Fabales</taxon>
        <taxon>Fabaceae</taxon>
        <taxon>Papilionoideae</taxon>
        <taxon>50 kb inversion clade</taxon>
        <taxon>NPAAA clade</taxon>
        <taxon>indigoferoid/millettioid clade</taxon>
        <taxon>Phaseoleae</taxon>
        <taxon>Glycine</taxon>
        <taxon>Glycine subgen. Soja</taxon>
    </lineage>
</organism>
<keyword evidence="3" id="KW-0472">Membrane</keyword>
<feature type="compositionally biased region" description="Low complexity" evidence="2">
    <location>
        <begin position="53"/>
        <end position="72"/>
    </location>
</feature>
<feature type="coiled-coil region" evidence="1">
    <location>
        <begin position="727"/>
        <end position="761"/>
    </location>
</feature>
<evidence type="ECO:0000256" key="3">
    <source>
        <dbReference type="SAM" id="Phobius"/>
    </source>
</evidence>
<dbReference type="EMBL" id="KN665325">
    <property type="protein sequence ID" value="KHN09329.1"/>
    <property type="molecule type" value="Genomic_DNA"/>
</dbReference>
<dbReference type="PANTHER" id="PTHR33740">
    <property type="entry name" value="GPI-ANCHORED ADHESIN-LIKE PROTEIN"/>
    <property type="match status" value="1"/>
</dbReference>
<feature type="transmembrane region" description="Helical" evidence="3">
    <location>
        <begin position="104"/>
        <end position="127"/>
    </location>
</feature>
<sequence length="996" mass="109054">MASLTCSPTSLQLRLALAAPKFPHTPQLRMRDFKLNRVRPLRAAQDGGPGPNSTASRAGPTPTPSSGPTTPQRRSHMEVSAVLQNSSYCFSNSTLLNNTFEGSLLSGVVGVGVAGVLLLSGLTFAALSLGKQTGSRPEQHMKPLTSQQEELLSSDDHNDEITEQGNVDNTVEQGNGKMEGQIHISGDYSSAESSNFYSDNSIVDDSDIGSQLIYDSKNPSDGVDDATKHISVQEDLQDVSAFDNKLVFASESPVPLESENTVDSFNAYGFRDFDSNPNVDTVESTPNLKENLFNVDPGDMPNYDDAKPLHLNTEQHDEITSSSGSVSFGFPETYSSSGADNETGIVSVVVISELNNMISDPKFFNEAGQENILSALKNENLDLNKIPQVSAEGNEPSFEERSIPGNDLFEKSSISTSANTLVDEQVRNDNYEVDEVKSESSNSGSFFSVPGIPAPLVVSTAVQVLPGKILVPAAVDQVQGQALAALQVLKVIEPDVQPSDLCTRREYARWLVSASSALSRSTVSKVYPAMYIDNATELAFDDVTPEDPDFSSIQGLAEAGLIESRLSRRDIQLFGDGDDSPFHFSPESPLSRQDLVSWKMALQKRQLPEADRKVLYQLSGFIDTDKIHPNACPALVADLSAGEQGIIALAFGYTRLFQPDKPVTKAQAAMALATGDASEIVSEELARIEAESIAENAVAAHSALVAQVEKDINASFEQELFIEREKISAVERMAEEARLELERLRAEREEDNLALTKERAAIESEMEVFSKLRHEVEDQLQSLMSDKVEIAHEKERISKLREKVEVENNEIGRLQYELEVERKALSMARAWAEDEAKRVREQAIALEEARDRWERHGIKVVVDDDLRKEASAGVTWLNASEQVSVQGTVDRAESLLDKLKQMAADIRGKSRDTLHKIIHVVSQFISKLREWACKTGKLAEEFGEAAISKVGKSVSELQQNALEVGIGIKEGAKRVAGDCREGVEKITQKFTQKFKT</sequence>
<proteinExistence type="predicted"/>
<name>A0A0B2PNQ0_GLYSO</name>
<gene>
    <name evidence="5" type="ORF">glysoja_029100</name>
</gene>
<protein>
    <recommendedName>
        <fullName evidence="4">SLH domain-containing protein</fullName>
    </recommendedName>
</protein>
<feature type="coiled-coil region" evidence="1">
    <location>
        <begin position="790"/>
        <end position="856"/>
    </location>
</feature>
<dbReference type="PANTHER" id="PTHR33740:SF3">
    <property type="entry name" value="GPI-ANCHORED ADHESIN-LIKE PROTEIN"/>
    <property type="match status" value="1"/>
</dbReference>
<dbReference type="PROSITE" id="PS51272">
    <property type="entry name" value="SLH"/>
    <property type="match status" value="1"/>
</dbReference>